<dbReference type="InterPro" id="IPR010090">
    <property type="entry name" value="Phage_tape_meas"/>
</dbReference>
<sequence length="305" mass="31848">MADIATLGLRVDSRQIKGARDELSKFTAQGKKAETQTNKLRKSVAGLGLTFAAGLALRKVTRDALEFESAMRQSLAIMGDVSEMMEVRMADAARKVGIELNLGAKQAAEAFFFLASAGFTAEQSVGALSTVATFAKAGMFSMALATDLATDAQSALGLKADNAAENLVNLTRVTDVLVKANTLANATVQQFATALTSESAAALRSFGKDMEEGVAVLAAFADQGVKAEVAGTGLSRILRLMSSAAIKNAADYDRLNVSVFDAGGTMRNIADIVEDLENALGTMSDIQRTARPSDLAAAAMAKYSG</sequence>
<accession>A0A0F9DL97</accession>
<dbReference type="Pfam" id="PF10145">
    <property type="entry name" value="PhageMin_Tail"/>
    <property type="match status" value="1"/>
</dbReference>
<gene>
    <name evidence="3" type="ORF">LCGC14_2184600</name>
</gene>
<proteinExistence type="predicted"/>
<comment type="caution">
    <text evidence="3">The sequence shown here is derived from an EMBL/GenBank/DDBJ whole genome shotgun (WGS) entry which is preliminary data.</text>
</comment>
<dbReference type="PANTHER" id="PTHR37813:SF1">
    <property type="entry name" value="FELS-2 PROPHAGE PROTEIN"/>
    <property type="match status" value="1"/>
</dbReference>
<evidence type="ECO:0000259" key="2">
    <source>
        <dbReference type="Pfam" id="PF10145"/>
    </source>
</evidence>
<evidence type="ECO:0000256" key="1">
    <source>
        <dbReference type="ARBA" id="ARBA00022612"/>
    </source>
</evidence>
<organism evidence="3">
    <name type="scientific">marine sediment metagenome</name>
    <dbReference type="NCBI Taxonomy" id="412755"/>
    <lineage>
        <taxon>unclassified sequences</taxon>
        <taxon>metagenomes</taxon>
        <taxon>ecological metagenomes</taxon>
    </lineage>
</organism>
<reference evidence="3" key="1">
    <citation type="journal article" date="2015" name="Nature">
        <title>Complex archaea that bridge the gap between prokaryotes and eukaryotes.</title>
        <authorList>
            <person name="Spang A."/>
            <person name="Saw J.H."/>
            <person name="Jorgensen S.L."/>
            <person name="Zaremba-Niedzwiedzka K."/>
            <person name="Martijn J."/>
            <person name="Lind A.E."/>
            <person name="van Eijk R."/>
            <person name="Schleper C."/>
            <person name="Guy L."/>
            <person name="Ettema T.J."/>
        </authorList>
    </citation>
    <scope>NUCLEOTIDE SEQUENCE</scope>
</reference>
<dbReference type="PANTHER" id="PTHR37813">
    <property type="entry name" value="FELS-2 PROPHAGE PROTEIN"/>
    <property type="match status" value="1"/>
</dbReference>
<evidence type="ECO:0000313" key="3">
    <source>
        <dbReference type="EMBL" id="KKL62498.1"/>
    </source>
</evidence>
<keyword evidence="1" id="KW-1188">Viral release from host cell</keyword>
<protein>
    <recommendedName>
        <fullName evidence="2">Phage tail tape measure protein domain-containing protein</fullName>
    </recommendedName>
</protein>
<feature type="domain" description="Phage tail tape measure protein" evidence="2">
    <location>
        <begin position="91"/>
        <end position="290"/>
    </location>
</feature>
<dbReference type="EMBL" id="LAZR01028470">
    <property type="protein sequence ID" value="KKL62498.1"/>
    <property type="molecule type" value="Genomic_DNA"/>
</dbReference>
<name>A0A0F9DL97_9ZZZZ</name>
<dbReference type="NCBIfam" id="TIGR01760">
    <property type="entry name" value="tape_meas_TP901"/>
    <property type="match status" value="1"/>
</dbReference>
<dbReference type="AlphaFoldDB" id="A0A0F9DL97"/>